<evidence type="ECO:0000313" key="3">
    <source>
        <dbReference type="Proteomes" id="UP001556196"/>
    </source>
</evidence>
<keyword evidence="2" id="KW-0808">Transferase</keyword>
<gene>
    <name evidence="2" type="ORF">ABUE31_04895</name>
</gene>
<dbReference type="RefSeq" id="WP_367722362.1">
    <property type="nucleotide sequence ID" value="NZ_JBFOCI010000001.1"/>
</dbReference>
<keyword evidence="3" id="KW-1185">Reference proteome</keyword>
<evidence type="ECO:0000313" key="2">
    <source>
        <dbReference type="EMBL" id="MEW9805321.1"/>
    </source>
</evidence>
<protein>
    <submittedName>
        <fullName evidence="2">Class I SAM-dependent methyltransferase</fullName>
    </submittedName>
</protein>
<dbReference type="SUPFAM" id="SSF53335">
    <property type="entry name" value="S-adenosyl-L-methionine-dependent methyltransferases"/>
    <property type="match status" value="1"/>
</dbReference>
<sequence length="214" mass="23196">MVDQSKGKALLENAYRISTPEDNVRYYAAVADRYDTDFAEGLGWTYPRSIAEVFREAAEPGDVPIADIGCGTGAVAAELGLPPNQIDGMDISAEMLDLARTKRLYGSLYEIDLTGDLSTIAKGYGALLSAGTFTHGHLGPEILSRLPSICRPGALFVIGVNKVHYEALNFAAVLAAMVRDGRIGEARSSEIKMYDKEGHAHSDDLALILRYRSR</sequence>
<evidence type="ECO:0000259" key="1">
    <source>
        <dbReference type="Pfam" id="PF13649"/>
    </source>
</evidence>
<comment type="caution">
    <text evidence="2">The sequence shown here is derived from an EMBL/GenBank/DDBJ whole genome shotgun (WGS) entry which is preliminary data.</text>
</comment>
<dbReference type="EMBL" id="JBFOCI010000001">
    <property type="protein sequence ID" value="MEW9805321.1"/>
    <property type="molecule type" value="Genomic_DNA"/>
</dbReference>
<dbReference type="InterPro" id="IPR041698">
    <property type="entry name" value="Methyltransf_25"/>
</dbReference>
<dbReference type="Pfam" id="PF13649">
    <property type="entry name" value="Methyltransf_25"/>
    <property type="match status" value="1"/>
</dbReference>
<proteinExistence type="predicted"/>
<dbReference type="Gene3D" id="3.40.50.150">
    <property type="entry name" value="Vaccinia Virus protein VP39"/>
    <property type="match status" value="1"/>
</dbReference>
<dbReference type="Proteomes" id="UP001556196">
    <property type="component" value="Unassembled WGS sequence"/>
</dbReference>
<accession>A0ABV3QW85</accession>
<dbReference type="GO" id="GO:0032259">
    <property type="term" value="P:methylation"/>
    <property type="evidence" value="ECO:0007669"/>
    <property type="project" value="UniProtKB-KW"/>
</dbReference>
<dbReference type="CDD" id="cd02440">
    <property type="entry name" value="AdoMet_MTases"/>
    <property type="match status" value="1"/>
</dbReference>
<name>A0ABV3QW85_9HYPH</name>
<reference evidence="2 3" key="1">
    <citation type="submission" date="2024-06" db="EMBL/GenBank/DDBJ databases">
        <authorList>
            <person name="Tuo L."/>
        </authorList>
    </citation>
    <scope>NUCLEOTIDE SEQUENCE [LARGE SCALE GENOMIC DNA]</scope>
    <source>
        <strain evidence="2 3">ZMM04-5</strain>
    </source>
</reference>
<dbReference type="GO" id="GO:0008168">
    <property type="term" value="F:methyltransferase activity"/>
    <property type="evidence" value="ECO:0007669"/>
    <property type="project" value="UniProtKB-KW"/>
</dbReference>
<dbReference type="InterPro" id="IPR029063">
    <property type="entry name" value="SAM-dependent_MTases_sf"/>
</dbReference>
<keyword evidence="2" id="KW-0489">Methyltransferase</keyword>
<feature type="domain" description="Methyltransferase" evidence="1">
    <location>
        <begin position="65"/>
        <end position="135"/>
    </location>
</feature>
<organism evidence="2 3">
    <name type="scientific">Mesorhizobium marinum</name>
    <dbReference type="NCBI Taxonomy" id="3228790"/>
    <lineage>
        <taxon>Bacteria</taxon>
        <taxon>Pseudomonadati</taxon>
        <taxon>Pseudomonadota</taxon>
        <taxon>Alphaproteobacteria</taxon>
        <taxon>Hyphomicrobiales</taxon>
        <taxon>Phyllobacteriaceae</taxon>
        <taxon>Mesorhizobium</taxon>
    </lineage>
</organism>